<feature type="domain" description="BioF2-like acetyltransferase" evidence="1">
    <location>
        <begin position="185"/>
        <end position="326"/>
    </location>
</feature>
<proteinExistence type="predicted"/>
<gene>
    <name evidence="3" type="ORF">BG57_10230</name>
    <name evidence="2" type="ORF">GCM10010985_35370</name>
</gene>
<dbReference type="EMBL" id="JFHE01000002">
    <property type="protein sequence ID" value="KDR36759.1"/>
    <property type="molecule type" value="Genomic_DNA"/>
</dbReference>
<dbReference type="GO" id="GO:0016740">
    <property type="term" value="F:transferase activity"/>
    <property type="evidence" value="ECO:0007669"/>
    <property type="project" value="UniProtKB-KW"/>
</dbReference>
<dbReference type="InterPro" id="IPR016181">
    <property type="entry name" value="Acyl_CoA_acyltransferase"/>
</dbReference>
<dbReference type="SUPFAM" id="SSF55729">
    <property type="entry name" value="Acyl-CoA N-acyltransferases (Nat)"/>
    <property type="match status" value="1"/>
</dbReference>
<dbReference type="EMBL" id="BMEG01000005">
    <property type="protein sequence ID" value="GGD77770.1"/>
    <property type="molecule type" value="Genomic_DNA"/>
</dbReference>
<evidence type="ECO:0000313" key="4">
    <source>
        <dbReference type="Proteomes" id="UP000027439"/>
    </source>
</evidence>
<evidence type="ECO:0000313" key="2">
    <source>
        <dbReference type="EMBL" id="GGD77770.1"/>
    </source>
</evidence>
<protein>
    <submittedName>
        <fullName evidence="3">Acetyltransferase</fullName>
    </submittedName>
</protein>
<name>A0A069PAA2_9BURK</name>
<reference evidence="5" key="3">
    <citation type="journal article" date="2019" name="Int. J. Syst. Evol. Microbiol.">
        <title>The Global Catalogue of Microorganisms (GCM) 10K type strain sequencing project: providing services to taxonomists for standard genome sequencing and annotation.</title>
        <authorList>
            <consortium name="The Broad Institute Genomics Platform"/>
            <consortium name="The Broad Institute Genome Sequencing Center for Infectious Disease"/>
            <person name="Wu L."/>
            <person name="Ma J."/>
        </authorList>
    </citation>
    <scope>NUCLEOTIDE SEQUENCE [LARGE SCALE GENOMIC DNA]</scope>
    <source>
        <strain evidence="5">CGMCC 1.11013</strain>
    </source>
</reference>
<dbReference type="InterPro" id="IPR038740">
    <property type="entry name" value="BioF2-like_GNAT_dom"/>
</dbReference>
<evidence type="ECO:0000313" key="5">
    <source>
        <dbReference type="Proteomes" id="UP000597138"/>
    </source>
</evidence>
<comment type="caution">
    <text evidence="3">The sequence shown here is derived from an EMBL/GenBank/DDBJ whole genome shotgun (WGS) entry which is preliminary data.</text>
</comment>
<reference evidence="2" key="4">
    <citation type="submission" date="2024-05" db="EMBL/GenBank/DDBJ databases">
        <authorList>
            <person name="Sun Q."/>
            <person name="Zhou Y."/>
        </authorList>
    </citation>
    <scope>NUCLEOTIDE SEQUENCE</scope>
    <source>
        <strain evidence="2">CGMCC 1.11013</strain>
    </source>
</reference>
<sequence length="380" mass="42795">MIAPAYRIDIIKTTEEFHALAEEWQALWRRAGGRHHESFVTCWLSWERVAKPIGRSLRIVAVRRDDRLIAVWPLVRSRNRLWTVLRPLSPESADYTTVLIDPEHVSVELIESIWRAALERCPSDIFLLPYLDHDDTLFRLATSHPGLMTSKAHPYAIARLSREKDWESFAASLGTLSGKKPGALLRRLERQGKVEMRILGPDDEEENARMIDWMLACKRSWAERVDKKGAWLYSQAFRDYLVALANHPADSDGRPYARVMVLMLDGAPVAANMVGLGRSIMLGVMAGFDRDHSKLAPGAITIEAWVRWAVENGMDFDLGVGSETFKPYWSKGNMSAASSIQIAQSSWGRVAFAVNDGISKLAALRAEMRRGKAKVASEKL</sequence>
<evidence type="ECO:0000313" key="3">
    <source>
        <dbReference type="EMBL" id="KDR36759.1"/>
    </source>
</evidence>
<reference evidence="3 4" key="2">
    <citation type="submission" date="2014-03" db="EMBL/GenBank/DDBJ databases">
        <title>Draft Genome Sequences of Four Burkholderia Strains.</title>
        <authorList>
            <person name="Liu X.Y."/>
            <person name="Li C.X."/>
            <person name="Xu J.H."/>
        </authorList>
    </citation>
    <scope>NUCLEOTIDE SEQUENCE [LARGE SCALE GENOMIC DNA]</scope>
    <source>
        <strain evidence="3 4">R27</strain>
    </source>
</reference>
<dbReference type="RefSeq" id="WP_052005587.1">
    <property type="nucleotide sequence ID" value="NZ_BMEG01000005.1"/>
</dbReference>
<keyword evidence="5" id="KW-1185">Reference proteome</keyword>
<dbReference type="Proteomes" id="UP000597138">
    <property type="component" value="Unassembled WGS sequence"/>
</dbReference>
<feature type="domain" description="BioF2-like acetyltransferase" evidence="1">
    <location>
        <begin position="5"/>
        <end position="85"/>
    </location>
</feature>
<dbReference type="STRING" id="1071679.BG57_10230"/>
<organism evidence="3 4">
    <name type="scientific">Caballeronia grimmiae</name>
    <dbReference type="NCBI Taxonomy" id="1071679"/>
    <lineage>
        <taxon>Bacteria</taxon>
        <taxon>Pseudomonadati</taxon>
        <taxon>Pseudomonadota</taxon>
        <taxon>Betaproteobacteria</taxon>
        <taxon>Burkholderiales</taxon>
        <taxon>Burkholderiaceae</taxon>
        <taxon>Caballeronia</taxon>
    </lineage>
</organism>
<reference evidence="2" key="1">
    <citation type="journal article" date="2014" name="Int. J. Syst. Evol. Microbiol.">
        <title>Complete genome of a new Firmicutes species belonging to the dominant human colonic microbiota ('Ruminococcus bicirculans') reveals two chromosomes and a selective capacity to utilize plant glucans.</title>
        <authorList>
            <consortium name="NISC Comparative Sequencing Program"/>
            <person name="Wegmann U."/>
            <person name="Louis P."/>
            <person name="Goesmann A."/>
            <person name="Henrissat B."/>
            <person name="Duncan S.H."/>
            <person name="Flint H.J."/>
        </authorList>
    </citation>
    <scope>NUCLEOTIDE SEQUENCE</scope>
    <source>
        <strain evidence="2">CGMCC 1.11013</strain>
    </source>
</reference>
<evidence type="ECO:0000259" key="1">
    <source>
        <dbReference type="Pfam" id="PF13480"/>
    </source>
</evidence>
<dbReference type="Pfam" id="PF13480">
    <property type="entry name" value="Acetyltransf_6"/>
    <property type="match status" value="2"/>
</dbReference>
<dbReference type="Proteomes" id="UP000027439">
    <property type="component" value="Unassembled WGS sequence"/>
</dbReference>
<dbReference type="AlphaFoldDB" id="A0A069PAA2"/>
<dbReference type="eggNOG" id="COG5653">
    <property type="taxonomic scope" value="Bacteria"/>
</dbReference>
<dbReference type="OrthoDB" id="8998823at2"/>
<accession>A0A069PAA2</accession>
<keyword evidence="3" id="KW-0808">Transferase</keyword>
<dbReference type="Gene3D" id="3.40.630.30">
    <property type="match status" value="1"/>
</dbReference>